<evidence type="ECO:0000256" key="1">
    <source>
        <dbReference type="PROSITE-ProRule" id="PRU00339"/>
    </source>
</evidence>
<protein>
    <recommendedName>
        <fullName evidence="4">Tetratricopeptide repeat protein</fullName>
    </recommendedName>
</protein>
<dbReference type="InterPro" id="IPR019734">
    <property type="entry name" value="TPR_rpt"/>
</dbReference>
<evidence type="ECO:0008006" key="4">
    <source>
        <dbReference type="Google" id="ProtNLM"/>
    </source>
</evidence>
<dbReference type="PROSITE" id="PS50005">
    <property type="entry name" value="TPR"/>
    <property type="match status" value="1"/>
</dbReference>
<dbReference type="AlphaFoldDB" id="A0AAU9DR42"/>
<evidence type="ECO:0000313" key="2">
    <source>
        <dbReference type="EMBL" id="BDU51013.1"/>
    </source>
</evidence>
<keyword evidence="3" id="KW-1185">Reference proteome</keyword>
<evidence type="ECO:0000313" key="3">
    <source>
        <dbReference type="Proteomes" id="UP001321582"/>
    </source>
</evidence>
<dbReference type="RefSeq" id="WP_307903859.1">
    <property type="nucleotide sequence ID" value="NZ_AP027059.1"/>
</dbReference>
<organism evidence="2 3">
    <name type="scientific">Haliovirga abyssi</name>
    <dbReference type="NCBI Taxonomy" id="2996794"/>
    <lineage>
        <taxon>Bacteria</taxon>
        <taxon>Fusobacteriati</taxon>
        <taxon>Fusobacteriota</taxon>
        <taxon>Fusobacteriia</taxon>
        <taxon>Fusobacteriales</taxon>
        <taxon>Haliovirgaceae</taxon>
        <taxon>Haliovirga</taxon>
    </lineage>
</organism>
<dbReference type="SMART" id="SM00028">
    <property type="entry name" value="TPR"/>
    <property type="match status" value="3"/>
</dbReference>
<name>A0AAU9DR42_9FUSO</name>
<gene>
    <name evidence="2" type="ORF">HLVA_15820</name>
</gene>
<dbReference type="SUPFAM" id="SSF48452">
    <property type="entry name" value="TPR-like"/>
    <property type="match status" value="1"/>
</dbReference>
<accession>A0AAU9DR42</accession>
<proteinExistence type="predicted"/>
<keyword evidence="1" id="KW-0802">TPR repeat</keyword>
<dbReference type="InterPro" id="IPR011990">
    <property type="entry name" value="TPR-like_helical_dom_sf"/>
</dbReference>
<dbReference type="Pfam" id="PF13414">
    <property type="entry name" value="TPR_11"/>
    <property type="match status" value="1"/>
</dbReference>
<dbReference type="EMBL" id="AP027059">
    <property type="protein sequence ID" value="BDU51013.1"/>
    <property type="molecule type" value="Genomic_DNA"/>
</dbReference>
<dbReference type="Proteomes" id="UP001321582">
    <property type="component" value="Chromosome"/>
</dbReference>
<dbReference type="KEGG" id="haby:HLVA_15820"/>
<sequence>MFLKYIKKINLLKLVKKICRFVHIFQKNDSLIFLKKINKKSFFILFFILISVFSNGTENKNIYKNYNLAKNYYKNKEYKKSEFLLKKVLKKFPEYYKAMELLYEIEYINSEKKDRTEKFEDLKTNGDESIKSKLLYFFISQNDIKKSIEIYEKLDEKSVYKKDFLEFLFKNKKINLILNKYGNSEYIEKISILRKEADKLFFNSIEMLKSGKVENAILNLKKAIEIFPANYQYYYRLGLIFADNNNFKLAKINLKKALNLNKSQKIYLSLFRIYKDTNDINGIYNIAKYIIDNKEVQKELKKYYQKEKKYRKGIKILKKDDKYIYAENRFSDYLEIGDSFLIYNYQNILRDNITGEILYKKKNIVSKIRVYNITKKMLIFKIIYLNSEINLKNNYYIDKF</sequence>
<reference evidence="2 3" key="1">
    <citation type="submission" date="2022-11" db="EMBL/GenBank/DDBJ databases">
        <title>Haliovirga abyssi gen. nov., sp. nov., a mesophilic fermentative bacterium isolated from the Iheya North hydrothermal field and the proposal of Haliovirgaceae fam. nov.</title>
        <authorList>
            <person name="Miyazaki U."/>
            <person name="Tame A."/>
            <person name="Miyazaki J."/>
            <person name="Takai K."/>
            <person name="Sawayama S."/>
            <person name="Kitajima M."/>
            <person name="Okamoto A."/>
            <person name="Nakagawa S."/>
        </authorList>
    </citation>
    <scope>NUCLEOTIDE SEQUENCE [LARGE SCALE GENOMIC DNA]</scope>
    <source>
        <strain evidence="2 3">IC12</strain>
    </source>
</reference>
<feature type="repeat" description="TPR" evidence="1">
    <location>
        <begin position="231"/>
        <end position="264"/>
    </location>
</feature>
<dbReference type="Gene3D" id="1.25.40.10">
    <property type="entry name" value="Tetratricopeptide repeat domain"/>
    <property type="match status" value="1"/>
</dbReference>